<proteinExistence type="predicted"/>
<reference evidence="3" key="1">
    <citation type="submission" date="2022-11" db="UniProtKB">
        <authorList>
            <consortium name="WormBaseParasite"/>
        </authorList>
    </citation>
    <scope>IDENTIFICATION</scope>
</reference>
<dbReference type="WBParaSite" id="PDA_v2.g16952.t1">
    <property type="protein sequence ID" value="PDA_v2.g16952.t1"/>
    <property type="gene ID" value="PDA_v2.g16952"/>
</dbReference>
<protein>
    <submittedName>
        <fullName evidence="3">Uncharacterized protein</fullName>
    </submittedName>
</protein>
<name>A0A914PFB4_9BILA</name>
<feature type="compositionally biased region" description="Basic and acidic residues" evidence="1">
    <location>
        <begin position="9"/>
        <end position="22"/>
    </location>
</feature>
<evidence type="ECO:0000313" key="2">
    <source>
        <dbReference type="Proteomes" id="UP000887578"/>
    </source>
</evidence>
<organism evidence="2 3">
    <name type="scientific">Panagrolaimus davidi</name>
    <dbReference type="NCBI Taxonomy" id="227884"/>
    <lineage>
        <taxon>Eukaryota</taxon>
        <taxon>Metazoa</taxon>
        <taxon>Ecdysozoa</taxon>
        <taxon>Nematoda</taxon>
        <taxon>Chromadorea</taxon>
        <taxon>Rhabditida</taxon>
        <taxon>Tylenchina</taxon>
        <taxon>Panagrolaimomorpha</taxon>
        <taxon>Panagrolaimoidea</taxon>
        <taxon>Panagrolaimidae</taxon>
        <taxon>Panagrolaimus</taxon>
    </lineage>
</organism>
<dbReference type="Proteomes" id="UP000887578">
    <property type="component" value="Unplaced"/>
</dbReference>
<feature type="region of interest" description="Disordered" evidence="1">
    <location>
        <begin position="1"/>
        <end position="22"/>
    </location>
</feature>
<sequence>MEGPSRRNGFSDERDSNLSDEDHVRFGKERICSRLNEDKPVKQPKGVGLVKGNTINAGANSKGGASQIVDCPQQSEGDIYRKVPKNGTPKLVDFPQQYKADKYTKASVGERW</sequence>
<dbReference type="AlphaFoldDB" id="A0A914PFB4"/>
<accession>A0A914PFB4</accession>
<keyword evidence="2" id="KW-1185">Reference proteome</keyword>
<evidence type="ECO:0000256" key="1">
    <source>
        <dbReference type="SAM" id="MobiDB-lite"/>
    </source>
</evidence>
<evidence type="ECO:0000313" key="3">
    <source>
        <dbReference type="WBParaSite" id="PDA_v2.g16952.t1"/>
    </source>
</evidence>